<dbReference type="SFLD" id="SFLDS00029">
    <property type="entry name" value="Radical_SAM"/>
    <property type="match status" value="1"/>
</dbReference>
<dbReference type="Gene3D" id="3.80.30.20">
    <property type="entry name" value="tm_1862 like domain"/>
    <property type="match status" value="1"/>
</dbReference>
<accession>A0AAW9DC58</accession>
<sequence>MRYDIVVVNSPLFKEPDYISNSDEYLPPIGLGYISSYLISKNISVYLLDTIAENMSYITLLNKLTLLKPKFIAINIFSTNFNLVKEIIETIDFEVHFIIGGISTKSLYDAIFKWKTKNNIDIVYGDGELITYDIMLNKLKQDPFKSIKNKRYFIVDKDSLYFNHNISNLPLDRRLFKNEPIMNVFDKKEVSLIASRGCTFSCAYCSASYKRNKGLTVRERTLDSLVDELNKISILYEDVQTIRILDDLFLKDENSLKKAISVFNMFEYTWRGMAHINSIRNITQELFNDLNKSGCFELSIGIESGSKNIIKMIKKNTKREVVLSVIERLFIANISVKGYFILGFPGEEEKDMQDTYKLAYKISELAKKYSTIFRVSVFQFRPYHGTDLYDMIFSDEDLYIEENKELSNMIGRNNFNFTAGNYSKVDTSILNDYISKLHSLN</sequence>
<dbReference type="InterPro" id="IPR051198">
    <property type="entry name" value="BchE-like"/>
</dbReference>
<dbReference type="PANTHER" id="PTHR43409">
    <property type="entry name" value="ANAEROBIC MAGNESIUM-PROTOPORPHYRIN IX MONOMETHYL ESTER CYCLASE-RELATED"/>
    <property type="match status" value="1"/>
</dbReference>
<dbReference type="SMART" id="SM00729">
    <property type="entry name" value="Elp3"/>
    <property type="match status" value="1"/>
</dbReference>
<dbReference type="InterPro" id="IPR023404">
    <property type="entry name" value="rSAM_horseshoe"/>
</dbReference>
<keyword evidence="4" id="KW-0408">Iron</keyword>
<dbReference type="PROSITE" id="PS51918">
    <property type="entry name" value="RADICAL_SAM"/>
    <property type="match status" value="1"/>
</dbReference>
<proteinExistence type="predicted"/>
<dbReference type="Pfam" id="PF04055">
    <property type="entry name" value="Radical_SAM"/>
    <property type="match status" value="1"/>
</dbReference>
<dbReference type="InterPro" id="IPR058240">
    <property type="entry name" value="rSAM_sf"/>
</dbReference>
<comment type="cofactor">
    <cofactor evidence="1">
        <name>[4Fe-4S] cluster</name>
        <dbReference type="ChEBI" id="CHEBI:49883"/>
    </cofactor>
</comment>
<dbReference type="SUPFAM" id="SSF102114">
    <property type="entry name" value="Radical SAM enzymes"/>
    <property type="match status" value="1"/>
</dbReference>
<evidence type="ECO:0000313" key="8">
    <source>
        <dbReference type="Proteomes" id="UP001283691"/>
    </source>
</evidence>
<reference evidence="7" key="1">
    <citation type="journal article" date="2023" name="Front. Microbiol.">
        <title>Genomic diversity and taxonomic marker for Arcobacter species.</title>
        <authorList>
            <person name="Zhou G."/>
            <person name="Gu Y."/>
            <person name="Wang H."/>
            <person name="Chen X."/>
            <person name="Zhang X."/>
            <person name="Shao Z."/>
            <person name="Yan X."/>
            <person name="Zhang J."/>
            <person name="Zhang M."/>
        </authorList>
    </citation>
    <scope>NUCLEOTIDE SEQUENCE</scope>
    <source>
        <strain evidence="7">BJSY19SF1-2</strain>
    </source>
</reference>
<dbReference type="CDD" id="cd01335">
    <property type="entry name" value="Radical_SAM"/>
    <property type="match status" value="1"/>
</dbReference>
<dbReference type="Gene3D" id="3.40.50.280">
    <property type="entry name" value="Cobalamin-binding domain"/>
    <property type="match status" value="1"/>
</dbReference>
<dbReference type="Proteomes" id="UP001283691">
    <property type="component" value="Unassembled WGS sequence"/>
</dbReference>
<evidence type="ECO:0000313" key="7">
    <source>
        <dbReference type="EMBL" id="MDX4069848.1"/>
    </source>
</evidence>
<reference evidence="7" key="2">
    <citation type="submission" date="2023-07" db="EMBL/GenBank/DDBJ databases">
        <authorList>
            <person name="Zhang M."/>
            <person name="Zhou G."/>
        </authorList>
    </citation>
    <scope>NUCLEOTIDE SEQUENCE</scope>
    <source>
        <strain evidence="7">BJSY19SF1-2</strain>
    </source>
</reference>
<dbReference type="EMBL" id="JAUQUR010000007">
    <property type="protein sequence ID" value="MDX4069848.1"/>
    <property type="molecule type" value="Genomic_DNA"/>
</dbReference>
<protein>
    <submittedName>
        <fullName evidence="7">Radical SAM protein</fullName>
    </submittedName>
</protein>
<dbReference type="AlphaFoldDB" id="A0AAW9DC58"/>
<dbReference type="InterPro" id="IPR006638">
    <property type="entry name" value="Elp3/MiaA/NifB-like_rSAM"/>
</dbReference>
<feature type="domain" description="Radical SAM core" evidence="6">
    <location>
        <begin position="184"/>
        <end position="416"/>
    </location>
</feature>
<dbReference type="GO" id="GO:0003824">
    <property type="term" value="F:catalytic activity"/>
    <property type="evidence" value="ECO:0007669"/>
    <property type="project" value="InterPro"/>
</dbReference>
<evidence type="ECO:0000256" key="4">
    <source>
        <dbReference type="ARBA" id="ARBA00023004"/>
    </source>
</evidence>
<keyword evidence="5" id="KW-0411">Iron-sulfur</keyword>
<evidence type="ECO:0000256" key="5">
    <source>
        <dbReference type="ARBA" id="ARBA00023014"/>
    </source>
</evidence>
<dbReference type="GO" id="GO:0046872">
    <property type="term" value="F:metal ion binding"/>
    <property type="evidence" value="ECO:0007669"/>
    <property type="project" value="UniProtKB-KW"/>
</dbReference>
<dbReference type="RefSeq" id="WP_319048381.1">
    <property type="nucleotide sequence ID" value="NZ_JAUQUR010000007.1"/>
</dbReference>
<dbReference type="InterPro" id="IPR007197">
    <property type="entry name" value="rSAM"/>
</dbReference>
<dbReference type="InterPro" id="IPR006158">
    <property type="entry name" value="Cobalamin-bd"/>
</dbReference>
<dbReference type="Pfam" id="PF02310">
    <property type="entry name" value="B12-binding"/>
    <property type="match status" value="1"/>
</dbReference>
<dbReference type="GO" id="GO:0051536">
    <property type="term" value="F:iron-sulfur cluster binding"/>
    <property type="evidence" value="ECO:0007669"/>
    <property type="project" value="UniProtKB-KW"/>
</dbReference>
<keyword evidence="3" id="KW-0479">Metal-binding</keyword>
<keyword evidence="2" id="KW-0949">S-adenosyl-L-methionine</keyword>
<evidence type="ECO:0000259" key="6">
    <source>
        <dbReference type="PROSITE" id="PS51918"/>
    </source>
</evidence>
<evidence type="ECO:0000256" key="1">
    <source>
        <dbReference type="ARBA" id="ARBA00001966"/>
    </source>
</evidence>
<evidence type="ECO:0000256" key="3">
    <source>
        <dbReference type="ARBA" id="ARBA00022723"/>
    </source>
</evidence>
<organism evidence="7 8">
    <name type="scientific">Aliarcobacter skirrowii</name>
    <dbReference type="NCBI Taxonomy" id="28200"/>
    <lineage>
        <taxon>Bacteria</taxon>
        <taxon>Pseudomonadati</taxon>
        <taxon>Campylobacterota</taxon>
        <taxon>Epsilonproteobacteria</taxon>
        <taxon>Campylobacterales</taxon>
        <taxon>Arcobacteraceae</taxon>
        <taxon>Aliarcobacter</taxon>
    </lineage>
</organism>
<comment type="caution">
    <text evidence="7">The sequence shown here is derived from an EMBL/GenBank/DDBJ whole genome shotgun (WGS) entry which is preliminary data.</text>
</comment>
<gene>
    <name evidence="7" type="ORF">Q6A80_08960</name>
</gene>
<name>A0AAW9DC58_9BACT</name>
<dbReference type="GO" id="GO:0031419">
    <property type="term" value="F:cobalamin binding"/>
    <property type="evidence" value="ECO:0007669"/>
    <property type="project" value="InterPro"/>
</dbReference>
<evidence type="ECO:0000256" key="2">
    <source>
        <dbReference type="ARBA" id="ARBA00022691"/>
    </source>
</evidence>
<dbReference type="SFLD" id="SFLDG01082">
    <property type="entry name" value="B12-binding_domain_containing"/>
    <property type="match status" value="1"/>
</dbReference>